<keyword evidence="4" id="KW-1185">Reference proteome</keyword>
<evidence type="ECO:0000313" key="4">
    <source>
        <dbReference type="Proteomes" id="UP000286931"/>
    </source>
</evidence>
<name>A0A401Z0T2_9ACTN</name>
<organism evidence="3 4">
    <name type="scientific">Embleya hyalina</name>
    <dbReference type="NCBI Taxonomy" id="516124"/>
    <lineage>
        <taxon>Bacteria</taxon>
        <taxon>Bacillati</taxon>
        <taxon>Actinomycetota</taxon>
        <taxon>Actinomycetes</taxon>
        <taxon>Kitasatosporales</taxon>
        <taxon>Streptomycetaceae</taxon>
        <taxon>Embleya</taxon>
    </lineage>
</organism>
<comment type="caution">
    <text evidence="3">The sequence shown here is derived from an EMBL/GenBank/DDBJ whole genome shotgun (WGS) entry which is preliminary data.</text>
</comment>
<feature type="transmembrane region" description="Helical" evidence="2">
    <location>
        <begin position="40"/>
        <end position="61"/>
    </location>
</feature>
<feature type="region of interest" description="Disordered" evidence="1">
    <location>
        <begin position="185"/>
        <end position="209"/>
    </location>
</feature>
<proteinExistence type="predicted"/>
<dbReference type="OrthoDB" id="4321163at2"/>
<evidence type="ECO:0000256" key="1">
    <source>
        <dbReference type="SAM" id="MobiDB-lite"/>
    </source>
</evidence>
<accession>A0A401Z0T2</accession>
<protein>
    <submittedName>
        <fullName evidence="3">Uncharacterized protein</fullName>
    </submittedName>
</protein>
<gene>
    <name evidence="3" type="ORF">EHYA_08190</name>
</gene>
<dbReference type="AlphaFoldDB" id="A0A401Z0T2"/>
<reference evidence="3 4" key="1">
    <citation type="submission" date="2018-12" db="EMBL/GenBank/DDBJ databases">
        <title>Draft genome sequence of Embleya hyalina NBRC 13850T.</title>
        <authorList>
            <person name="Komaki H."/>
            <person name="Hosoyama A."/>
            <person name="Kimura A."/>
            <person name="Ichikawa N."/>
            <person name="Tamura T."/>
        </authorList>
    </citation>
    <scope>NUCLEOTIDE SEQUENCE [LARGE SCALE GENOMIC DNA]</scope>
    <source>
        <strain evidence="3 4">NBRC 13850</strain>
    </source>
</reference>
<dbReference type="EMBL" id="BIFH01000039">
    <property type="protein sequence ID" value="GCE00465.1"/>
    <property type="molecule type" value="Genomic_DNA"/>
</dbReference>
<feature type="region of interest" description="Disordered" evidence="1">
    <location>
        <begin position="223"/>
        <end position="250"/>
    </location>
</feature>
<sequence>MIGFEERALEELKLLAAAGSVPAMDPPPPGKPAASRGRRIGYGLAASVVLAAGIGVGAPMLSGGSAEAQPFEVEKRPDGGILFKVDEFRNPKGLEQRLRDLGLRVVVDYVPYGKKCAPGRFTESAASNDELNAIYHWLPWPTDHLLTDEESDFYTKGWTEIRPELMPPGATLVLTATLTKVEAEDLPDPGYRDGRRVHNTSSTGSNTMYRLADGPVAACALVDDPTQRGPVSDNGPTLPSGTSVPVRPAP</sequence>
<feature type="compositionally biased region" description="Polar residues" evidence="1">
    <location>
        <begin position="199"/>
        <end position="208"/>
    </location>
</feature>
<dbReference type="RefSeq" id="WP_126642183.1">
    <property type="nucleotide sequence ID" value="NZ_BIFH01000039.1"/>
</dbReference>
<evidence type="ECO:0000313" key="3">
    <source>
        <dbReference type="EMBL" id="GCE00465.1"/>
    </source>
</evidence>
<keyword evidence="2" id="KW-1133">Transmembrane helix</keyword>
<dbReference type="Proteomes" id="UP000286931">
    <property type="component" value="Unassembled WGS sequence"/>
</dbReference>
<keyword evidence="2" id="KW-0812">Transmembrane</keyword>
<evidence type="ECO:0000256" key="2">
    <source>
        <dbReference type="SAM" id="Phobius"/>
    </source>
</evidence>
<feature type="compositionally biased region" description="Polar residues" evidence="1">
    <location>
        <begin position="234"/>
        <end position="243"/>
    </location>
</feature>
<keyword evidence="2" id="KW-0472">Membrane</keyword>